<evidence type="ECO:0000313" key="3">
    <source>
        <dbReference type="Proteomes" id="UP000327493"/>
    </source>
</evidence>
<organism evidence="2 3">
    <name type="scientific">Etheostoma spectabile</name>
    <name type="common">orangethroat darter</name>
    <dbReference type="NCBI Taxonomy" id="54343"/>
    <lineage>
        <taxon>Eukaryota</taxon>
        <taxon>Metazoa</taxon>
        <taxon>Chordata</taxon>
        <taxon>Craniata</taxon>
        <taxon>Vertebrata</taxon>
        <taxon>Euteleostomi</taxon>
        <taxon>Actinopterygii</taxon>
        <taxon>Neopterygii</taxon>
        <taxon>Teleostei</taxon>
        <taxon>Neoteleostei</taxon>
        <taxon>Acanthomorphata</taxon>
        <taxon>Eupercaria</taxon>
        <taxon>Perciformes</taxon>
        <taxon>Percoidei</taxon>
        <taxon>Percidae</taxon>
        <taxon>Etheostomatinae</taxon>
        <taxon>Etheostoma</taxon>
    </lineage>
</organism>
<feature type="region of interest" description="Disordered" evidence="1">
    <location>
        <begin position="1"/>
        <end position="33"/>
    </location>
</feature>
<evidence type="ECO:0000256" key="1">
    <source>
        <dbReference type="SAM" id="MobiDB-lite"/>
    </source>
</evidence>
<gene>
    <name evidence="2" type="ORF">FQN60_009756</name>
</gene>
<keyword evidence="3" id="KW-1185">Reference proteome</keyword>
<evidence type="ECO:0000313" key="2">
    <source>
        <dbReference type="EMBL" id="KAA8593640.1"/>
    </source>
</evidence>
<accession>A0A5J5DKB8</accession>
<proteinExistence type="predicted"/>
<protein>
    <submittedName>
        <fullName evidence="2">Uncharacterized protein</fullName>
    </submittedName>
</protein>
<reference evidence="2 3" key="1">
    <citation type="submission" date="2019-08" db="EMBL/GenBank/DDBJ databases">
        <title>A chromosome-level genome assembly, high-density linkage maps, and genome scans reveal the genomic architecture of hybrid incompatibilities underlying speciation via character displacement in darters (Percidae: Etheostominae).</title>
        <authorList>
            <person name="Moran R.L."/>
            <person name="Catchen J.M."/>
            <person name="Fuller R.C."/>
        </authorList>
    </citation>
    <scope>NUCLEOTIDE SEQUENCE [LARGE SCALE GENOMIC DNA]</scope>
    <source>
        <strain evidence="2">EspeVRDwgs_2016</strain>
        <tissue evidence="2">Muscle</tissue>
    </source>
</reference>
<dbReference type="EMBL" id="VOFY01000004">
    <property type="protein sequence ID" value="KAA8593640.1"/>
    <property type="molecule type" value="Genomic_DNA"/>
</dbReference>
<feature type="compositionally biased region" description="Basic and acidic residues" evidence="1">
    <location>
        <begin position="1"/>
        <end position="24"/>
    </location>
</feature>
<dbReference type="AlphaFoldDB" id="A0A5J5DKB8"/>
<name>A0A5J5DKB8_9PERO</name>
<dbReference type="Proteomes" id="UP000327493">
    <property type="component" value="Chromosome 4"/>
</dbReference>
<sequence length="121" mass="13963">MEISKENREAHLHVSKQRLREKSKSTHSGVHAAEVRRNKDLRWPIRLKRFSTLCHGCYFEISSVWNVSAVQYSPTLCHPTVHLSGPKSVNQHQILLHSVSFSVNHILKKDGFSFDSRVKFS</sequence>
<comment type="caution">
    <text evidence="2">The sequence shown here is derived from an EMBL/GenBank/DDBJ whole genome shotgun (WGS) entry which is preliminary data.</text>
</comment>